<proteinExistence type="predicted"/>
<dbReference type="EMBL" id="QSUG01000013">
    <property type="protein sequence ID" value="RGN21532.1"/>
    <property type="molecule type" value="Genomic_DNA"/>
</dbReference>
<dbReference type="AlphaFoldDB" id="A0A3E5AL95"/>
<sequence length="107" mass="12591">MAKTKTLCCRLTQEQYDSLIKLSKKTGNDKSECVRKILDASFKKLDPAFENKEVYLQRKKLINEINHIGNNINQIVHNANMEFYTDYDKNKLFALMNKLNDIVYEKL</sequence>
<comment type="caution">
    <text evidence="1">The sequence shown here is derived from an EMBL/GenBank/DDBJ whole genome shotgun (WGS) entry which is preliminary data.</text>
</comment>
<reference evidence="1 2" key="1">
    <citation type="submission" date="2018-08" db="EMBL/GenBank/DDBJ databases">
        <title>A genome reference for cultivated species of the human gut microbiota.</title>
        <authorList>
            <person name="Zou Y."/>
            <person name="Xue W."/>
            <person name="Luo G."/>
        </authorList>
    </citation>
    <scope>NUCLEOTIDE SEQUENCE [LARGE SCALE GENOMIC DNA]</scope>
    <source>
        <strain evidence="1 2">OM05-6AA</strain>
    </source>
</reference>
<evidence type="ECO:0000313" key="1">
    <source>
        <dbReference type="EMBL" id="RGN21532.1"/>
    </source>
</evidence>
<organism evidence="1 2">
    <name type="scientific">Agathobacter rectalis</name>
    <dbReference type="NCBI Taxonomy" id="39491"/>
    <lineage>
        <taxon>Bacteria</taxon>
        <taxon>Bacillati</taxon>
        <taxon>Bacillota</taxon>
        <taxon>Clostridia</taxon>
        <taxon>Lachnospirales</taxon>
        <taxon>Lachnospiraceae</taxon>
        <taxon>Agathobacter</taxon>
    </lineage>
</organism>
<dbReference type="RefSeq" id="WP_117690771.1">
    <property type="nucleotide sequence ID" value="NZ_QSUE01000011.1"/>
</dbReference>
<protein>
    <submittedName>
        <fullName evidence="1">Plasmid mobilization relaxosome protein MobC</fullName>
    </submittedName>
</protein>
<name>A0A3E5AL95_9FIRM</name>
<accession>A0A3E5AL95</accession>
<dbReference type="Proteomes" id="UP000260970">
    <property type="component" value="Unassembled WGS sequence"/>
</dbReference>
<evidence type="ECO:0000313" key="2">
    <source>
        <dbReference type="Proteomes" id="UP000260970"/>
    </source>
</evidence>
<gene>
    <name evidence="1" type="ORF">DXB72_12040</name>
</gene>